<gene>
    <name evidence="2" type="ORF">BOKJ2_LOCUS9384</name>
</gene>
<reference evidence="2" key="1">
    <citation type="submission" date="2020-09" db="EMBL/GenBank/DDBJ databases">
        <authorList>
            <person name="Kikuchi T."/>
        </authorList>
    </citation>
    <scope>NUCLEOTIDE SEQUENCE</scope>
    <source>
        <strain evidence="2">SH1</strain>
    </source>
</reference>
<dbReference type="EMBL" id="CAJFCW020000004">
    <property type="protein sequence ID" value="CAG9114908.1"/>
    <property type="molecule type" value="Genomic_DNA"/>
</dbReference>
<keyword evidence="1" id="KW-0732">Signal</keyword>
<dbReference type="Proteomes" id="UP000614601">
    <property type="component" value="Unassembled WGS sequence"/>
</dbReference>
<dbReference type="Proteomes" id="UP000783686">
    <property type="component" value="Unassembled WGS sequence"/>
</dbReference>
<accession>A0A811KZK6</accession>
<feature type="chain" id="PRO_5036221167" description="WAP domain-containing protein" evidence="1">
    <location>
        <begin position="22"/>
        <end position="103"/>
    </location>
</feature>
<evidence type="ECO:0000313" key="2">
    <source>
        <dbReference type="EMBL" id="CAD5221317.1"/>
    </source>
</evidence>
<evidence type="ECO:0008006" key="4">
    <source>
        <dbReference type="Google" id="ProtNLM"/>
    </source>
</evidence>
<organism evidence="2 3">
    <name type="scientific">Bursaphelenchus okinawaensis</name>
    <dbReference type="NCBI Taxonomy" id="465554"/>
    <lineage>
        <taxon>Eukaryota</taxon>
        <taxon>Metazoa</taxon>
        <taxon>Ecdysozoa</taxon>
        <taxon>Nematoda</taxon>
        <taxon>Chromadorea</taxon>
        <taxon>Rhabditida</taxon>
        <taxon>Tylenchina</taxon>
        <taxon>Tylenchomorpha</taxon>
        <taxon>Aphelenchoidea</taxon>
        <taxon>Aphelenchoididae</taxon>
        <taxon>Bursaphelenchus</taxon>
    </lineage>
</organism>
<proteinExistence type="predicted"/>
<dbReference type="AlphaFoldDB" id="A0A811KZK6"/>
<evidence type="ECO:0000313" key="3">
    <source>
        <dbReference type="Proteomes" id="UP000614601"/>
    </source>
</evidence>
<dbReference type="OrthoDB" id="5791564at2759"/>
<protein>
    <recommendedName>
        <fullName evidence="4">WAP domain-containing protein</fullName>
    </recommendedName>
</protein>
<feature type="signal peptide" evidence="1">
    <location>
        <begin position="1"/>
        <end position="21"/>
    </location>
</feature>
<name>A0A811KZK6_9BILA</name>
<comment type="caution">
    <text evidence="2">The sequence shown here is derived from an EMBL/GenBank/DDBJ whole genome shotgun (WGS) entry which is preliminary data.</text>
</comment>
<evidence type="ECO:0000256" key="1">
    <source>
        <dbReference type="SAM" id="SignalP"/>
    </source>
</evidence>
<keyword evidence="3" id="KW-1185">Reference proteome</keyword>
<dbReference type="EMBL" id="CAJFDH010000004">
    <property type="protein sequence ID" value="CAD5221317.1"/>
    <property type="molecule type" value="Genomic_DNA"/>
</dbReference>
<sequence>MQIKLLYCVLIITIVIIPVVCYKAECNSSQMCPLGWSVLRREDGSAHTCDPSNPSRSKCPKRHTCVAAKCGIKFCCINDKMSQKLKFEKEIEEEMNNDKDDEL</sequence>